<feature type="domain" description="HTH marR-type" evidence="1">
    <location>
        <begin position="35"/>
        <end position="177"/>
    </location>
</feature>
<dbReference type="EMBL" id="JAAGWY010000002">
    <property type="protein sequence ID" value="NEN06049.1"/>
    <property type="molecule type" value="Genomic_DNA"/>
</dbReference>
<name>A0A6L9XX98_9MICO</name>
<dbReference type="AlphaFoldDB" id="A0A6L9XX98"/>
<dbReference type="Gene3D" id="1.10.10.10">
    <property type="entry name" value="Winged helix-like DNA-binding domain superfamily/Winged helix DNA-binding domain"/>
    <property type="match status" value="1"/>
</dbReference>
<dbReference type="PANTHER" id="PTHR33164:SF43">
    <property type="entry name" value="HTH-TYPE TRANSCRIPTIONAL REPRESSOR YETL"/>
    <property type="match status" value="1"/>
</dbReference>
<dbReference type="PROSITE" id="PS50995">
    <property type="entry name" value="HTH_MARR_2"/>
    <property type="match status" value="1"/>
</dbReference>
<dbReference type="GO" id="GO:0006950">
    <property type="term" value="P:response to stress"/>
    <property type="evidence" value="ECO:0007669"/>
    <property type="project" value="TreeGrafter"/>
</dbReference>
<evidence type="ECO:0000313" key="2">
    <source>
        <dbReference type="EMBL" id="NEN06049.1"/>
    </source>
</evidence>
<dbReference type="InterPro" id="IPR000835">
    <property type="entry name" value="HTH_MarR-typ"/>
</dbReference>
<dbReference type="PANTHER" id="PTHR33164">
    <property type="entry name" value="TRANSCRIPTIONAL REGULATOR, MARR FAMILY"/>
    <property type="match status" value="1"/>
</dbReference>
<dbReference type="InterPro" id="IPR036388">
    <property type="entry name" value="WH-like_DNA-bd_sf"/>
</dbReference>
<accession>A0A6L9XX98</accession>
<organism evidence="2 3">
    <name type="scientific">Leifsonia tongyongensis</name>
    <dbReference type="NCBI Taxonomy" id="1268043"/>
    <lineage>
        <taxon>Bacteria</taxon>
        <taxon>Bacillati</taxon>
        <taxon>Actinomycetota</taxon>
        <taxon>Actinomycetes</taxon>
        <taxon>Micrococcales</taxon>
        <taxon>Microbacteriaceae</taxon>
        <taxon>Leifsonia</taxon>
    </lineage>
</organism>
<evidence type="ECO:0000313" key="3">
    <source>
        <dbReference type="Proteomes" id="UP000474967"/>
    </source>
</evidence>
<dbReference type="InterPro" id="IPR039422">
    <property type="entry name" value="MarR/SlyA-like"/>
</dbReference>
<protein>
    <submittedName>
        <fullName evidence="2">MarR family transcriptional regulator</fullName>
    </submittedName>
</protein>
<dbReference type="SUPFAM" id="SSF46785">
    <property type="entry name" value="Winged helix' DNA-binding domain"/>
    <property type="match status" value="1"/>
</dbReference>
<gene>
    <name evidence="2" type="ORF">G3T36_09190</name>
</gene>
<dbReference type="Pfam" id="PF01047">
    <property type="entry name" value="MarR"/>
    <property type="match status" value="1"/>
</dbReference>
<dbReference type="RefSeq" id="WP_163289504.1">
    <property type="nucleotide sequence ID" value="NZ_JAAGWY010000002.1"/>
</dbReference>
<dbReference type="InterPro" id="IPR036390">
    <property type="entry name" value="WH_DNA-bd_sf"/>
</dbReference>
<sequence length="185" mass="21067">MASGRDDARRISGSLLDPRVIDPRQELVIHDDLSEQELDQVVAVLTAIRDWREAEQRLNFESRTHMKLNETDMKALRYIIASMNQGVEVTAGALAEHLHVSTASTTKLLDRLERAGHIERHPHPTDRRVITIAITDETHQEVRRTVGRQHARRFEVAKRLTPAEREVVIRFLTELSSVSEPTADA</sequence>
<dbReference type="PRINTS" id="PR00598">
    <property type="entry name" value="HTHMARR"/>
</dbReference>
<proteinExistence type="predicted"/>
<evidence type="ECO:0000259" key="1">
    <source>
        <dbReference type="PROSITE" id="PS50995"/>
    </source>
</evidence>
<keyword evidence="3" id="KW-1185">Reference proteome</keyword>
<dbReference type="SMART" id="SM00347">
    <property type="entry name" value="HTH_MARR"/>
    <property type="match status" value="1"/>
</dbReference>
<dbReference type="GO" id="GO:0003700">
    <property type="term" value="F:DNA-binding transcription factor activity"/>
    <property type="evidence" value="ECO:0007669"/>
    <property type="project" value="InterPro"/>
</dbReference>
<dbReference type="Proteomes" id="UP000474967">
    <property type="component" value="Unassembled WGS sequence"/>
</dbReference>
<comment type="caution">
    <text evidence="2">The sequence shown here is derived from an EMBL/GenBank/DDBJ whole genome shotgun (WGS) entry which is preliminary data.</text>
</comment>
<reference evidence="2 3" key="1">
    <citation type="journal article" date="2014" name="J. Microbiol.">
        <title>Diaminobutyricibacter tongyongensis gen. nov., sp. nov. and Homoserinibacter gongjuensis gen. nov., sp. nov. belong to the family Microbacteriaceae.</title>
        <authorList>
            <person name="Kim S.J."/>
            <person name="Ahn J.H."/>
            <person name="Weon H.Y."/>
            <person name="Hamada M."/>
            <person name="Suzuki K."/>
            <person name="Kwon S.W."/>
        </authorList>
    </citation>
    <scope>NUCLEOTIDE SEQUENCE [LARGE SCALE GENOMIC DNA]</scope>
    <source>
        <strain evidence="2 3">NBRC 108724</strain>
    </source>
</reference>